<evidence type="ECO:0000256" key="1">
    <source>
        <dbReference type="SAM" id="MobiDB-lite"/>
    </source>
</evidence>
<sequence>MAKIQNTAAASARFLGPQVPALRNEWHWWFQTRVDYGGPDAGITRPVVFKRLGLSVLAERSERDEVDTALHGKVKFRTPTLLKAYPSASGGTLSLLTLNKVRVSGSVRGVASADAMPIVVSPAASRWPDQELQHLLVGRINIPWMRMAQGRVAIGVPADPKNAIAKYLRLRKNGQMLDGVRVVLTGEAQKLLQIELTPEGLEFEADMPDPTVDFDPGGAETVKVIVRLEISGAGHAVLRLVGAKDSKVIDAMEGRLAAALVALQVARTPASVRFDVRPAVPSIRWLLEEKNGSLRAAGGLEQGRWSVLLDETTVDVRIVSGDFEPAAVATVGAGTVMLSRENGELSLKVNAREEKDHEVLVQFVFEDGRWVPRSETKDMAVSVDLDLPAAQLQALYTQSRALAPGEQPPFIFLPVRDGWLQAPIPRLPDPNDDTTPSPPPNPAPRLPPRVEGQPTLPVLSGRLLSQGPAFRAGRSLVVESAGHAEVTVTWRRDEPADPVAPREVTVRTWGTAGELRGYVFAAETSPTAEEGIPNLLAGEAATRDLALVFGVTRTSGRWWDARFDAKDGWHLALQLTPDPRGDSEWRAWMRDPHAGFVGIVPHTRAARGSARPSPSRDLLPLELRAAGGGTAKLLLSEAGQARVPDATYDGEVAFAEERVVPPEKPEAIFDTVMPTLPGVQFRPVMAATHPKNSLNRWTWTACWRHGLPALDEFFGSIEVPRRRADEPPMQLARPDPVVTALKPAEMQRSWLLAADRISLGWVQDRFAFAPWLAVDGAARSVDVVGWAQPYAWSTEAVISLRLGPGADDPVLGSYALGGKRYSLADALPGIGQEGVAERFAISADHHLESNEDGKVQVLGMAISSYDDGGLAMDARGLALGARFTRPAGAVLRAAKFVRTAGEAASEFSLLTLAEPLRIPVQAYLRHELAFYVRDLPVILDRGKYVFDGSSNAIESAMGAGGEAFEREHFGEGLHEWRLFESADGRPMRRYEIGWGPLSFVPLRLWKFEAKDSAQGTSIAALWVLGRLELASSMQPWEPSPSAAPFGPEEPYKAGEVFMMKLEGGNLWLEPVRVDALPGPGAAETTHRLQVSKDASASGGMATIRIDAVQHITGGGTPNNTDLMPLLVGLQPLKGGGARLQARLFGDDRMLGGTVKTFDRDLLELRFEPEGDLHGVARASTITVRIASTKKLDTTPIWNATIELGVELRIMSGDACLFWRAADGRWQWMNVLAASPVNDLRISHESGAISLHISSELSDSEPLLGWPVETLDVKGFVAQVFPAGAGWPEALADGASFLQVEARGSNGFQLRHLLEGRRQEVKLDWRATCTSVIRWPRRLTVEEYADSRDWTLHADYVRMVGIPAADVESMPVHVIELGLREQPIPLAVLGPTGEGFGITAPWAFLVGASHQLKVEGEAKSWLTLDRVEILPAAKLDAPDDAFGFAPRYRDGEYRTRQTNGDLIPHPGVARAAVAQTGFRDSSMPRAFASWRPVIRASSVTAFIYDADDIENPRGLVAQVAWLADTAEDGALQGLVLAQCQKDRALDWRFASVDAVHAAKKLFMHRQQREISLYADVDAGELDRALVAALDRGTAQIASQRPVTQAWFELFDKAKRRPKRIDELAAQEMPFFPETMLVFDKLWQSRRTRLEARTILAKGDESGDAVHVRLRKRTVPAGSEPLLVDENRDVATRLVPVRIIALDRESITITEPLTAPGAAAGNLLGSEGESGRGHARIRELVKRSMPSPRVIFARGEVDRGRTAWQLVQMPRPDDDFGAQVHVESAQPIPASAALGWPSDQSTYIAGKLGLVGGVDAPVWSSRAGFAGRESTFRLPAWAPGQDGPEALYVSFATHVAFYRPTAQVMYSGPAAKHLSTTPARLRAPLSTATKEALRKLIGIESAEQVSVAAICPPSLERTSIGDRPGELHVWTASVVVPAEDFRFDPDDMRYGRPATSGPVLARQHRAPRSPLLPADKCLSLRRRTYVSTQDKGPDGLAELKLFAGSATLFRLYDADGDIRCSLEVHSGSGNAFRLGEGWDGRLQLLLDTAPAPDRCRLAKAGLLPTDPSKSTAQIRIGNERFPLGQWSFNAASRGIILTFTADPGDALRIVAAVRATNVDVPLAFDFSLEAQAPLLADEGASVKLGAGLPAAIRRWPVRNLSIPLQRAAGARATLTVDLHTVAFADAAYDRQLAAPTFESPPTTLTDGKRLVLVTDREEYRLDDTVLLTAGVRDERVRSFAVPAGGVLRLSVQVQPRRKETDLKPPRPRELRFPQGSVPPEDFFPLTPPSVYALQPRSLVDIRGAPAELEPGDRLILTVKPPAGSNADSEKSCVLMLRLTDLPSIAPPPAVYSLVTATAAFSRATVAMHACAPLPDAVEYPSLEADLYRGMVQRRALFIWQWASVDEKASLATLVKVDRSGGAQLPRDTDDFVQLPVASVVTRE</sequence>
<organism evidence="2 3">
    <name type="scientific">Thauera aminoaromatica</name>
    <dbReference type="NCBI Taxonomy" id="164330"/>
    <lineage>
        <taxon>Bacteria</taxon>
        <taxon>Pseudomonadati</taxon>
        <taxon>Pseudomonadota</taxon>
        <taxon>Betaproteobacteria</taxon>
        <taxon>Rhodocyclales</taxon>
        <taxon>Zoogloeaceae</taxon>
        <taxon>Thauera</taxon>
    </lineage>
</organism>
<dbReference type="RefSeq" id="WP_276662767.1">
    <property type="nucleotide sequence ID" value="NZ_SSFD01000398.1"/>
</dbReference>
<reference evidence="2 3" key="1">
    <citation type="submission" date="2018-09" db="EMBL/GenBank/DDBJ databases">
        <title>Metagenome Assembled Genomes from an Advanced Water Purification Facility.</title>
        <authorList>
            <person name="Stamps B.W."/>
            <person name="Spear J.R."/>
        </authorList>
    </citation>
    <scope>NUCLEOTIDE SEQUENCE [LARGE SCALE GENOMIC DNA]</scope>
    <source>
        <strain evidence="2">Bin_27_1</strain>
    </source>
</reference>
<accession>A0A5C7S2V8</accession>
<feature type="compositionally biased region" description="Basic and acidic residues" evidence="1">
    <location>
        <begin position="2255"/>
        <end position="2269"/>
    </location>
</feature>
<proteinExistence type="predicted"/>
<feature type="compositionally biased region" description="Pro residues" evidence="1">
    <location>
        <begin position="436"/>
        <end position="447"/>
    </location>
</feature>
<protein>
    <submittedName>
        <fullName evidence="2">Uncharacterized protein</fullName>
    </submittedName>
</protein>
<dbReference type="EMBL" id="SSFD01000398">
    <property type="protein sequence ID" value="TXH78204.1"/>
    <property type="molecule type" value="Genomic_DNA"/>
</dbReference>
<feature type="region of interest" description="Disordered" evidence="1">
    <location>
        <begin position="422"/>
        <end position="456"/>
    </location>
</feature>
<gene>
    <name evidence="2" type="ORF">E6Q80_23210</name>
</gene>
<feature type="region of interest" description="Disordered" evidence="1">
    <location>
        <begin position="2255"/>
        <end position="2276"/>
    </location>
</feature>
<dbReference type="Proteomes" id="UP000321192">
    <property type="component" value="Unassembled WGS sequence"/>
</dbReference>
<evidence type="ECO:0000313" key="2">
    <source>
        <dbReference type="EMBL" id="TXH78204.1"/>
    </source>
</evidence>
<evidence type="ECO:0000313" key="3">
    <source>
        <dbReference type="Proteomes" id="UP000321192"/>
    </source>
</evidence>
<comment type="caution">
    <text evidence="2">The sequence shown here is derived from an EMBL/GenBank/DDBJ whole genome shotgun (WGS) entry which is preliminary data.</text>
</comment>
<name>A0A5C7S2V8_THASP</name>